<feature type="non-terminal residue" evidence="4">
    <location>
        <position position="1"/>
    </location>
</feature>
<dbReference type="STRING" id="1051890.A0A3N4MDG4"/>
<dbReference type="InParanoid" id="A0A3N4MDG4"/>
<feature type="domain" description="DDE Tnp4" evidence="3">
    <location>
        <begin position="55"/>
        <end position="115"/>
    </location>
</feature>
<reference evidence="4 5" key="1">
    <citation type="journal article" date="2018" name="Nat. Ecol. Evol.">
        <title>Pezizomycetes genomes reveal the molecular basis of ectomycorrhizal truffle lifestyle.</title>
        <authorList>
            <person name="Murat C."/>
            <person name="Payen T."/>
            <person name="Noel B."/>
            <person name="Kuo A."/>
            <person name="Morin E."/>
            <person name="Chen J."/>
            <person name="Kohler A."/>
            <person name="Krizsan K."/>
            <person name="Balestrini R."/>
            <person name="Da Silva C."/>
            <person name="Montanini B."/>
            <person name="Hainaut M."/>
            <person name="Levati E."/>
            <person name="Barry K.W."/>
            <person name="Belfiori B."/>
            <person name="Cichocki N."/>
            <person name="Clum A."/>
            <person name="Dockter R.B."/>
            <person name="Fauchery L."/>
            <person name="Guy J."/>
            <person name="Iotti M."/>
            <person name="Le Tacon F."/>
            <person name="Lindquist E.A."/>
            <person name="Lipzen A."/>
            <person name="Malagnac F."/>
            <person name="Mello A."/>
            <person name="Molinier V."/>
            <person name="Miyauchi S."/>
            <person name="Poulain J."/>
            <person name="Riccioni C."/>
            <person name="Rubini A."/>
            <person name="Sitrit Y."/>
            <person name="Splivallo R."/>
            <person name="Traeger S."/>
            <person name="Wang M."/>
            <person name="Zifcakova L."/>
            <person name="Wipf D."/>
            <person name="Zambonelli A."/>
            <person name="Paolocci F."/>
            <person name="Nowrousian M."/>
            <person name="Ottonello S."/>
            <person name="Baldrian P."/>
            <person name="Spatafora J.W."/>
            <person name="Henrissat B."/>
            <person name="Nagy L.G."/>
            <person name="Aury J.M."/>
            <person name="Wincker P."/>
            <person name="Grigoriev I.V."/>
            <person name="Bonfante P."/>
            <person name="Martin F.M."/>
        </authorList>
    </citation>
    <scope>NUCLEOTIDE SEQUENCE [LARGE SCALE GENOMIC DNA]</scope>
    <source>
        <strain evidence="4 5">ATCC MYA-4762</strain>
    </source>
</reference>
<evidence type="ECO:0000256" key="1">
    <source>
        <dbReference type="ARBA" id="ARBA00001968"/>
    </source>
</evidence>
<proteinExistence type="predicted"/>
<dbReference type="Pfam" id="PF13359">
    <property type="entry name" value="DDE_Tnp_4"/>
    <property type="match status" value="1"/>
</dbReference>
<keyword evidence="2" id="KW-0479">Metal-binding</keyword>
<keyword evidence="5" id="KW-1185">Reference proteome</keyword>
<dbReference type="InterPro" id="IPR027806">
    <property type="entry name" value="HARBI1_dom"/>
</dbReference>
<sequence>IAEGTVVLYTKRVMIALNIYWNEVTKWHTPEERKQMKKRLRDSGFELFKDCVGFLDGTTFPFKFKPYPDDRGVHFFNYRKKCYGLQAMIICDDVGRIVIFSSVYPASVHDGRCWLPVYANLQVRLRAIVPCHMMFV</sequence>
<comment type="cofactor">
    <cofactor evidence="1">
        <name>a divalent metal cation</name>
        <dbReference type="ChEBI" id="CHEBI:60240"/>
    </cofactor>
</comment>
<organism evidence="4 5">
    <name type="scientific">Terfezia boudieri ATCC MYA-4762</name>
    <dbReference type="NCBI Taxonomy" id="1051890"/>
    <lineage>
        <taxon>Eukaryota</taxon>
        <taxon>Fungi</taxon>
        <taxon>Dikarya</taxon>
        <taxon>Ascomycota</taxon>
        <taxon>Pezizomycotina</taxon>
        <taxon>Pezizomycetes</taxon>
        <taxon>Pezizales</taxon>
        <taxon>Pezizaceae</taxon>
        <taxon>Terfezia</taxon>
    </lineage>
</organism>
<dbReference type="GO" id="GO:0046872">
    <property type="term" value="F:metal ion binding"/>
    <property type="evidence" value="ECO:0007669"/>
    <property type="project" value="UniProtKB-KW"/>
</dbReference>
<dbReference type="Proteomes" id="UP000267821">
    <property type="component" value="Unassembled WGS sequence"/>
</dbReference>
<accession>A0A3N4MDG4</accession>
<dbReference type="AlphaFoldDB" id="A0A3N4MDG4"/>
<dbReference type="OrthoDB" id="5379756at2759"/>
<name>A0A3N4MDG4_9PEZI</name>
<gene>
    <name evidence="4" type="ORF">L211DRAFT_894039</name>
</gene>
<dbReference type="EMBL" id="ML121531">
    <property type="protein sequence ID" value="RPB27335.1"/>
    <property type="molecule type" value="Genomic_DNA"/>
</dbReference>
<evidence type="ECO:0000259" key="3">
    <source>
        <dbReference type="Pfam" id="PF13359"/>
    </source>
</evidence>
<evidence type="ECO:0000256" key="2">
    <source>
        <dbReference type="ARBA" id="ARBA00022723"/>
    </source>
</evidence>
<evidence type="ECO:0000313" key="5">
    <source>
        <dbReference type="Proteomes" id="UP000267821"/>
    </source>
</evidence>
<evidence type="ECO:0000313" key="4">
    <source>
        <dbReference type="EMBL" id="RPB27335.1"/>
    </source>
</evidence>
<protein>
    <recommendedName>
        <fullName evidence="3">DDE Tnp4 domain-containing protein</fullName>
    </recommendedName>
</protein>